<comment type="subcellular location">
    <subcellularLocation>
        <location evidence="1">Membrane</location>
        <topology evidence="1">Single-pass membrane protein</topology>
    </subcellularLocation>
</comment>
<protein>
    <submittedName>
        <fullName evidence="6">Putative TriI protein</fullName>
    </submittedName>
</protein>
<keyword evidence="3" id="KW-0812">Transmembrane</keyword>
<feature type="non-terminal residue" evidence="6">
    <location>
        <position position="1"/>
    </location>
</feature>
<dbReference type="InterPro" id="IPR005498">
    <property type="entry name" value="T4SS_VirB10/TraB/TrbI"/>
</dbReference>
<evidence type="ECO:0000256" key="2">
    <source>
        <dbReference type="ARBA" id="ARBA00010265"/>
    </source>
</evidence>
<evidence type="ECO:0000256" key="4">
    <source>
        <dbReference type="ARBA" id="ARBA00022989"/>
    </source>
</evidence>
<keyword evidence="7" id="KW-1185">Reference proteome</keyword>
<dbReference type="InterPro" id="IPR042217">
    <property type="entry name" value="T4SS_VirB10/TrbI"/>
</dbReference>
<gene>
    <name evidence="6" type="primary">triI</name>
    <name evidence="6" type="ORF">SSYM_0176</name>
</gene>
<accession>E9CQK8</accession>
<evidence type="ECO:0000313" key="7">
    <source>
        <dbReference type="Proteomes" id="UP000013568"/>
    </source>
</evidence>
<proteinExistence type="inferred from homology"/>
<dbReference type="Proteomes" id="UP000013568">
    <property type="component" value="Unassembled WGS sequence"/>
</dbReference>
<feature type="non-terminal residue" evidence="6">
    <location>
        <position position="98"/>
    </location>
</feature>
<evidence type="ECO:0000256" key="1">
    <source>
        <dbReference type="ARBA" id="ARBA00004167"/>
    </source>
</evidence>
<evidence type="ECO:0000256" key="3">
    <source>
        <dbReference type="ARBA" id="ARBA00022692"/>
    </source>
</evidence>
<dbReference type="Gene3D" id="2.40.128.260">
    <property type="entry name" value="Type IV secretion system, VirB10/TraB/TrbI"/>
    <property type="match status" value="1"/>
</dbReference>
<evidence type="ECO:0000313" key="6">
    <source>
        <dbReference type="EMBL" id="EFW11162.1"/>
    </source>
</evidence>
<comment type="similarity">
    <text evidence="2">Belongs to the TrbI/VirB10 family.</text>
</comment>
<organism evidence="6 7">
    <name type="scientific">Serratia symbiotica str. Tucson</name>
    <dbReference type="NCBI Taxonomy" id="914128"/>
    <lineage>
        <taxon>Bacteria</taxon>
        <taxon>Pseudomonadati</taxon>
        <taxon>Pseudomonadota</taxon>
        <taxon>Gammaproteobacteria</taxon>
        <taxon>Enterobacterales</taxon>
        <taxon>Yersiniaceae</taxon>
        <taxon>Serratia</taxon>
        <taxon>Serratia symbiotica</taxon>
    </lineage>
</organism>
<dbReference type="GO" id="GO:0016020">
    <property type="term" value="C:membrane"/>
    <property type="evidence" value="ECO:0007669"/>
    <property type="project" value="UniProtKB-SubCell"/>
</dbReference>
<sequence>IDKGTTAYGVYNAGTLRHGQGRVFIRITKLRTRQPPYLDIPMSGSQAAGELGESGSDGWIDEHWVDRFGGALMLGMIPDITAAAANQAGKKDRNTDYT</sequence>
<name>E9CQK8_9GAMM</name>
<reference evidence="7" key="1">
    <citation type="journal article" date="2011" name="Genome Biol. Evol.">
        <title>Massive genomic decay in Serratia symbiotica, a recently evolved symbiont of aphids.</title>
        <authorList>
            <person name="Burke G.R."/>
            <person name="Moran N.A."/>
        </authorList>
    </citation>
    <scope>NUCLEOTIDE SEQUENCE [LARGE SCALE GENOMIC DNA]</scope>
    <source>
        <strain evidence="7">Tucson</strain>
    </source>
</reference>
<keyword evidence="4" id="KW-1133">Transmembrane helix</keyword>
<keyword evidence="5" id="KW-0472">Membrane</keyword>
<dbReference type="Pfam" id="PF03743">
    <property type="entry name" value="TrbI"/>
    <property type="match status" value="1"/>
</dbReference>
<dbReference type="EMBL" id="GL636320">
    <property type="protein sequence ID" value="EFW11162.1"/>
    <property type="molecule type" value="Genomic_DNA"/>
</dbReference>
<dbReference type="AlphaFoldDB" id="E9CQK8"/>
<evidence type="ECO:0000256" key="5">
    <source>
        <dbReference type="ARBA" id="ARBA00023136"/>
    </source>
</evidence>
<dbReference type="RefSeq" id="WP_006709969.1">
    <property type="nucleotide sequence ID" value="NZ_GL636320.1"/>
</dbReference>